<reference evidence="2 3" key="1">
    <citation type="journal article" date="2020" name="Nature">
        <title>Six reference-quality genomes reveal evolution of bat adaptations.</title>
        <authorList>
            <person name="Jebb D."/>
            <person name="Huang Z."/>
            <person name="Pippel M."/>
            <person name="Hughes G.M."/>
            <person name="Lavrichenko K."/>
            <person name="Devanna P."/>
            <person name="Winkler S."/>
            <person name="Jermiin L.S."/>
            <person name="Skirmuntt E.C."/>
            <person name="Katzourakis A."/>
            <person name="Burkitt-Gray L."/>
            <person name="Ray D.A."/>
            <person name="Sullivan K.A.M."/>
            <person name="Roscito J.G."/>
            <person name="Kirilenko B.M."/>
            <person name="Davalos L.M."/>
            <person name="Corthals A.P."/>
            <person name="Power M.L."/>
            <person name="Jones G."/>
            <person name="Ransome R.D."/>
            <person name="Dechmann D.K.N."/>
            <person name="Locatelli A.G."/>
            <person name="Puechmaille S.J."/>
            <person name="Fedrigo O."/>
            <person name="Jarvis E.D."/>
            <person name="Hiller M."/>
            <person name="Vernes S.C."/>
            <person name="Myers E.W."/>
            <person name="Teeling E.C."/>
        </authorList>
    </citation>
    <scope>NUCLEOTIDE SEQUENCE [LARGE SCALE GENOMIC DNA]</scope>
    <source>
        <strain evidence="2">MPipKuh1</strain>
        <tissue evidence="2">Flight muscle</tissue>
    </source>
</reference>
<dbReference type="EMBL" id="JACAGB010000013">
    <property type="protein sequence ID" value="KAF6328935.1"/>
    <property type="molecule type" value="Genomic_DNA"/>
</dbReference>
<evidence type="ECO:0000313" key="3">
    <source>
        <dbReference type="Proteomes" id="UP000558488"/>
    </source>
</evidence>
<accession>A0A7J7VUQ0</accession>
<feature type="region of interest" description="Disordered" evidence="1">
    <location>
        <begin position="103"/>
        <end position="125"/>
    </location>
</feature>
<dbReference type="AlphaFoldDB" id="A0A7J7VUQ0"/>
<sequence length="130" mass="13707">MLMAKGAPSFWGTEAEGSPVGQVVSSYCNFLTNKKHKLHSRHAVWKAPPDRLLRAGTAEASGGCRGLCGGGYTTRLLHPLGWGGWRAAEPSVDSWTRAWTPAPGAAWPAPPGSRSVSAPPSQSGLCIEKL</sequence>
<protein>
    <submittedName>
        <fullName evidence="2">Uncharacterized protein</fullName>
    </submittedName>
</protein>
<gene>
    <name evidence="2" type="ORF">mPipKuh1_008269</name>
</gene>
<name>A0A7J7VUQ0_PIPKU</name>
<feature type="compositionally biased region" description="Low complexity" evidence="1">
    <location>
        <begin position="103"/>
        <end position="115"/>
    </location>
</feature>
<evidence type="ECO:0000256" key="1">
    <source>
        <dbReference type="SAM" id="MobiDB-lite"/>
    </source>
</evidence>
<proteinExistence type="predicted"/>
<comment type="caution">
    <text evidence="2">The sequence shown here is derived from an EMBL/GenBank/DDBJ whole genome shotgun (WGS) entry which is preliminary data.</text>
</comment>
<organism evidence="2 3">
    <name type="scientific">Pipistrellus kuhlii</name>
    <name type="common">Kuhl's pipistrelle</name>
    <dbReference type="NCBI Taxonomy" id="59472"/>
    <lineage>
        <taxon>Eukaryota</taxon>
        <taxon>Metazoa</taxon>
        <taxon>Chordata</taxon>
        <taxon>Craniata</taxon>
        <taxon>Vertebrata</taxon>
        <taxon>Euteleostomi</taxon>
        <taxon>Mammalia</taxon>
        <taxon>Eutheria</taxon>
        <taxon>Laurasiatheria</taxon>
        <taxon>Chiroptera</taxon>
        <taxon>Yangochiroptera</taxon>
        <taxon>Vespertilionidae</taxon>
        <taxon>Pipistrellus</taxon>
    </lineage>
</organism>
<evidence type="ECO:0000313" key="2">
    <source>
        <dbReference type="EMBL" id="KAF6328935.1"/>
    </source>
</evidence>
<keyword evidence="3" id="KW-1185">Reference proteome</keyword>
<dbReference type="Proteomes" id="UP000558488">
    <property type="component" value="Unassembled WGS sequence"/>
</dbReference>